<dbReference type="Pfam" id="PF00561">
    <property type="entry name" value="Abhydrolase_1"/>
    <property type="match status" value="1"/>
</dbReference>
<dbReference type="Gene3D" id="3.40.50.1820">
    <property type="entry name" value="alpha/beta hydrolase"/>
    <property type="match status" value="1"/>
</dbReference>
<name>A0A6J7CUY3_9ZZZZ</name>
<feature type="domain" description="AMP-dependent synthetase/ligase" evidence="1">
    <location>
        <begin position="285"/>
        <end position="633"/>
    </location>
</feature>
<dbReference type="SUPFAM" id="SSF56801">
    <property type="entry name" value="Acetyl-CoA synthetase-like"/>
    <property type="match status" value="1"/>
</dbReference>
<proteinExistence type="predicted"/>
<protein>
    <submittedName>
        <fullName evidence="3">Unannotated protein</fullName>
    </submittedName>
</protein>
<feature type="domain" description="AB hydrolase-1" evidence="2">
    <location>
        <begin position="22"/>
        <end position="250"/>
    </location>
</feature>
<dbReference type="InterPro" id="IPR050237">
    <property type="entry name" value="ATP-dep_AMP-bd_enzyme"/>
</dbReference>
<dbReference type="PANTHER" id="PTHR43767:SF1">
    <property type="entry name" value="NONRIBOSOMAL PEPTIDE SYNTHASE PES1 (EUROFUNG)-RELATED"/>
    <property type="match status" value="1"/>
</dbReference>
<dbReference type="PANTHER" id="PTHR43767">
    <property type="entry name" value="LONG-CHAIN-FATTY-ACID--COA LIGASE"/>
    <property type="match status" value="1"/>
</dbReference>
<evidence type="ECO:0000259" key="1">
    <source>
        <dbReference type="Pfam" id="PF00501"/>
    </source>
</evidence>
<dbReference type="EMBL" id="CAFBLN010000004">
    <property type="protein sequence ID" value="CAB4860685.1"/>
    <property type="molecule type" value="Genomic_DNA"/>
</dbReference>
<dbReference type="InterPro" id="IPR000873">
    <property type="entry name" value="AMP-dep_synth/lig_dom"/>
</dbReference>
<gene>
    <name evidence="3" type="ORF">UFOPK3381_00235</name>
</gene>
<dbReference type="InterPro" id="IPR029058">
    <property type="entry name" value="AB_hydrolase_fold"/>
</dbReference>
<accession>A0A6J7CUY3</accession>
<dbReference type="Gene3D" id="3.40.50.12780">
    <property type="entry name" value="N-terminal domain of ligase-like"/>
    <property type="match status" value="1"/>
</dbReference>
<dbReference type="InterPro" id="IPR000073">
    <property type="entry name" value="AB_hydrolase_1"/>
</dbReference>
<dbReference type="SUPFAM" id="SSF53474">
    <property type="entry name" value="alpha/beta-Hydrolases"/>
    <property type="match status" value="1"/>
</dbReference>
<evidence type="ECO:0000259" key="2">
    <source>
        <dbReference type="Pfam" id="PF00561"/>
    </source>
</evidence>
<dbReference type="Pfam" id="PF00501">
    <property type="entry name" value="AMP-binding"/>
    <property type="match status" value="1"/>
</dbReference>
<dbReference type="AlphaFoldDB" id="A0A6J7CUY3"/>
<evidence type="ECO:0000313" key="3">
    <source>
        <dbReference type="EMBL" id="CAB4860685.1"/>
    </source>
</evidence>
<sequence length="776" mass="83852">MGADGSPVTWNVLDTGSGVKGTIVCVHGNPTWSYLWRNLLHNLSPEWRVVAIDQTGMGYSERGRPRVLAQRIAELVAFCRQEIAGDFVLAAHDWGGAVAMGAAPQLPVIRMILSNTAAAKPDGVRVPPLIGIARRAAPLICQWTLGFVQGTALMTERQHHLALRAPYKGSRRRRAVADFVIDIPVHPSDTSYMALTGVASGIEALTIPTLLAWGGRDPVFHDRFLRDLQRRIPHADVERFTNCGHLAPLDPAFAPLVAQWLATPAHGSRPIPISRTTSGIYQSIDRHEHDDEAIVDGPQGSLTWAELASRRADIAETLRSQGIKTGDKVALLVKPSGELLVAVAALWALGAVPVVADLNGGIKQLRNLFRTAAPTAVIGSKMTVRFSRLVRLAPGTQHGVLGRRSRRALENGLLLPRSEFEPLRSEMMAAIVHTSGATGPAKPVRYSHGALEAQRDLFATMFPLAPGEAFTTSFAPFLLLAPAIERTCLLPNIRFDRPSLLRISHLRELAGFAPLGLAWFSPAAARGVITAPHENGVDIRRVLLAGAPIDDELRVSVRAATHGEVSAPYGMTECLPVTDGGTLGHGLFGGTNTGHPAENCQVRIVALDDIDAELPIGQWGEILISAPWMFDRYEQHWLENEKTAVYVDGLRYHRTGDVGYIEEGVLFHLGRRTHVIEHSQGPIASVAVEERVQRALKTQVAAVGVGPVGAQVIVVVIASGGKLRLADVQLAELVRTLVDHNVAAVLEGSLPLDSRHQSKIDRVTLANLVSDFLSGR</sequence>
<reference evidence="3" key="1">
    <citation type="submission" date="2020-05" db="EMBL/GenBank/DDBJ databases">
        <authorList>
            <person name="Chiriac C."/>
            <person name="Salcher M."/>
            <person name="Ghai R."/>
            <person name="Kavagutti S V."/>
        </authorList>
    </citation>
    <scope>NUCLEOTIDE SEQUENCE</scope>
</reference>
<dbReference type="InterPro" id="IPR042099">
    <property type="entry name" value="ANL_N_sf"/>
</dbReference>
<organism evidence="3">
    <name type="scientific">freshwater metagenome</name>
    <dbReference type="NCBI Taxonomy" id="449393"/>
    <lineage>
        <taxon>unclassified sequences</taxon>
        <taxon>metagenomes</taxon>
        <taxon>ecological metagenomes</taxon>
    </lineage>
</organism>